<organism evidence="1 2">
    <name type="scientific">Xylaria arbuscula</name>
    <dbReference type="NCBI Taxonomy" id="114810"/>
    <lineage>
        <taxon>Eukaryota</taxon>
        <taxon>Fungi</taxon>
        <taxon>Dikarya</taxon>
        <taxon>Ascomycota</taxon>
        <taxon>Pezizomycotina</taxon>
        <taxon>Sordariomycetes</taxon>
        <taxon>Xylariomycetidae</taxon>
        <taxon>Xylariales</taxon>
        <taxon>Xylariaceae</taxon>
        <taxon>Xylaria</taxon>
    </lineage>
</organism>
<dbReference type="Proteomes" id="UP001148614">
    <property type="component" value="Unassembled WGS sequence"/>
</dbReference>
<dbReference type="AlphaFoldDB" id="A0A9W8NJ61"/>
<keyword evidence="2" id="KW-1185">Reference proteome</keyword>
<reference evidence="1" key="1">
    <citation type="submission" date="2022-07" db="EMBL/GenBank/DDBJ databases">
        <title>Genome Sequence of Xylaria arbuscula.</title>
        <authorList>
            <person name="Buettner E."/>
        </authorList>
    </citation>
    <scope>NUCLEOTIDE SEQUENCE</scope>
    <source>
        <strain evidence="1">VT107</strain>
    </source>
</reference>
<evidence type="ECO:0008006" key="3">
    <source>
        <dbReference type="Google" id="ProtNLM"/>
    </source>
</evidence>
<protein>
    <recommendedName>
        <fullName evidence="3">F-box domain-containing protein</fullName>
    </recommendedName>
</protein>
<gene>
    <name evidence="1" type="ORF">NPX13_g3065</name>
</gene>
<dbReference type="EMBL" id="JANPWZ010000358">
    <property type="protein sequence ID" value="KAJ3577497.1"/>
    <property type="molecule type" value="Genomic_DNA"/>
</dbReference>
<evidence type="ECO:0000313" key="1">
    <source>
        <dbReference type="EMBL" id="KAJ3577497.1"/>
    </source>
</evidence>
<proteinExistence type="predicted"/>
<evidence type="ECO:0000313" key="2">
    <source>
        <dbReference type="Proteomes" id="UP001148614"/>
    </source>
</evidence>
<sequence>MKELFHFVAPRANVALPQKGTLGEMLFGGTARHLVPLLAVPVRPQRPPPTLRAQQARWVNNAPSLSNLPTEIHCLIFDHIECLEEVICLGLTSEYFWTLAQPHLDDYYMSFLGTWSGKNFVCVGDEVEPDDYPPNLFSAEELDTLRPLRTTVRRGDSGFQWWQCNTPFALSHFAEESVSEIEGFVHPTTEALSLLEYFAPLGKRKPPTFAARGHWIIPKDSAYFPKDQSWILRNLTTKEFVRPEPIALKPKYISGPNIWVVGFGEVVMLRTCWSSAPSDVRINNTVGPPRGVWAGYRFDITTIARHESDMDSSEWTDVSDEVAREISEAWSYEFGCDIREELWLWYSKRPNRGFFDDTPP</sequence>
<name>A0A9W8NJ61_9PEZI</name>
<accession>A0A9W8NJ61</accession>
<comment type="caution">
    <text evidence="1">The sequence shown here is derived from an EMBL/GenBank/DDBJ whole genome shotgun (WGS) entry which is preliminary data.</text>
</comment>
<dbReference type="VEuPathDB" id="FungiDB:F4678DRAFT_47443"/>